<protein>
    <submittedName>
        <fullName evidence="6">Multicopper oxidase</fullName>
    </submittedName>
</protein>
<dbReference type="InterPro" id="IPR002355">
    <property type="entry name" value="Cu_oxidase_Cu_BS"/>
</dbReference>
<keyword evidence="7" id="KW-1185">Reference proteome</keyword>
<proteinExistence type="inferred from homology"/>
<dbReference type="Gene3D" id="2.60.40.420">
    <property type="entry name" value="Cupredoxins - blue copper proteins"/>
    <property type="match status" value="3"/>
</dbReference>
<evidence type="ECO:0000256" key="1">
    <source>
        <dbReference type="ARBA" id="ARBA00010609"/>
    </source>
</evidence>
<dbReference type="SUPFAM" id="SSF49503">
    <property type="entry name" value="Cupredoxins"/>
    <property type="match status" value="3"/>
</dbReference>
<dbReference type="Pfam" id="PF07731">
    <property type="entry name" value="Cu-oxidase_2"/>
    <property type="match status" value="1"/>
</dbReference>
<gene>
    <name evidence="6" type="primary">cotA</name>
    <name evidence="6" type="ORF">GCM10011579_088160</name>
</gene>
<dbReference type="InterPro" id="IPR008972">
    <property type="entry name" value="Cupredoxin"/>
</dbReference>
<dbReference type="InterPro" id="IPR011706">
    <property type="entry name" value="Cu-oxidase_C"/>
</dbReference>
<keyword evidence="2" id="KW-0479">Metal-binding</keyword>
<keyword evidence="3" id="KW-0560">Oxidoreductase</keyword>
<dbReference type="GO" id="GO:0016491">
    <property type="term" value="F:oxidoreductase activity"/>
    <property type="evidence" value="ECO:0007669"/>
    <property type="project" value="UniProtKB-KW"/>
</dbReference>
<evidence type="ECO:0000313" key="6">
    <source>
        <dbReference type="EMBL" id="GGN91373.1"/>
    </source>
</evidence>
<dbReference type="AlphaFoldDB" id="A0A918D9U1"/>
<evidence type="ECO:0000256" key="2">
    <source>
        <dbReference type="ARBA" id="ARBA00022723"/>
    </source>
</evidence>
<feature type="domain" description="Plastocyanin-like" evidence="5">
    <location>
        <begin position="160"/>
        <end position="231"/>
    </location>
</feature>
<evidence type="ECO:0000256" key="3">
    <source>
        <dbReference type="ARBA" id="ARBA00023002"/>
    </source>
</evidence>
<evidence type="ECO:0000313" key="7">
    <source>
        <dbReference type="Proteomes" id="UP000600365"/>
    </source>
</evidence>
<dbReference type="Pfam" id="PF07732">
    <property type="entry name" value="Cu-oxidase_3"/>
    <property type="match status" value="1"/>
</dbReference>
<sequence length="637" mass="68494">MAGGTAVGSAVVGTSIYGATSLFSGSAQASTGLSGGTAPLDGVSTPSYTELAPFKDSLRIPPTLRPGDDGITNVNLMESQVRLHSQMPASRLWTYMGYFPGPTIEVRRGQQVRMAWKNTLKGTIPIKAVFVAPDGPGPGLLPYNKPGSSGAIARPEVDMLTAWTTVHLHGGHNHGLNDGGADLAVTPGSAQLAEYGNDQAATHLFYHDHAMAITALNVQSGLTGNYIIRDDVEDQLGLPSGAYEIPLTIQDVNFDTDDQGRLTGQVLSKKVYLAKPEPGMIPPSIATLSPFTMVNGVVWPHLNVEARAYRFRLLNLSPARVYRMAVIDESTGKVVKGAMKVVATDLGLLGAPRTVDETLSLSPAERADVVIDFAAFPGKKLKLVNTIPGVDAGTAVPDALLPYPQIMQFRVGQEGHKAYTVPAALSPRFKKVTLDDVSGGVERFVVLTLDKAGMPVIWEMKEVSDDASGEGVVKVTVSGETKTLRRMASIFEDSTNFFASSNTWEKWNIISIAPPNLPIYHPLHIHLMDFQVVDRRTVDVSGFDFAKGTTTSPVTLGDRVPVAPEESGWKDTITVNANTMVTIGGKIAEQTGRVMYHCHLFDHEDEGMMRPFVIMPPAVHHIHSGLMGMSRGERHAM</sequence>
<dbReference type="EMBL" id="BMMM01000025">
    <property type="protein sequence ID" value="GGN91373.1"/>
    <property type="molecule type" value="Genomic_DNA"/>
</dbReference>
<dbReference type="PROSITE" id="PS00080">
    <property type="entry name" value="MULTICOPPER_OXIDASE2"/>
    <property type="match status" value="1"/>
</dbReference>
<dbReference type="Proteomes" id="UP000600365">
    <property type="component" value="Unassembled WGS sequence"/>
</dbReference>
<reference evidence="6 7" key="1">
    <citation type="journal article" date="2014" name="Int. J. Syst. Evol. Microbiol.">
        <title>Complete genome sequence of Corynebacterium casei LMG S-19264T (=DSM 44701T), isolated from a smear-ripened cheese.</title>
        <authorList>
            <consortium name="US DOE Joint Genome Institute (JGI-PGF)"/>
            <person name="Walter F."/>
            <person name="Albersmeier A."/>
            <person name="Kalinowski J."/>
            <person name="Ruckert C."/>
        </authorList>
    </citation>
    <scope>NUCLEOTIDE SEQUENCE [LARGE SCALE GENOMIC DNA]</scope>
    <source>
        <strain evidence="6 7">CGMCC 4.7111</strain>
    </source>
</reference>
<dbReference type="CDD" id="cd13844">
    <property type="entry name" value="CuRO_1_BOD_CotA_like"/>
    <property type="match status" value="1"/>
</dbReference>
<comment type="caution">
    <text evidence="6">The sequence shown here is derived from an EMBL/GenBank/DDBJ whole genome shotgun (WGS) entry which is preliminary data.</text>
</comment>
<dbReference type="InterPro" id="IPR045087">
    <property type="entry name" value="Cu-oxidase_fam"/>
</dbReference>
<feature type="domain" description="Plastocyanin-like" evidence="4">
    <location>
        <begin position="492"/>
        <end position="616"/>
    </location>
</feature>
<name>A0A918D9U1_9ACTN</name>
<comment type="similarity">
    <text evidence="1">Belongs to the multicopper oxidase family.</text>
</comment>
<dbReference type="InterPro" id="IPR011707">
    <property type="entry name" value="Cu-oxidase-like_N"/>
</dbReference>
<dbReference type="PANTHER" id="PTHR48267">
    <property type="entry name" value="CUPREDOXIN SUPERFAMILY PROTEIN"/>
    <property type="match status" value="1"/>
</dbReference>
<evidence type="ECO:0000259" key="5">
    <source>
        <dbReference type="Pfam" id="PF07732"/>
    </source>
</evidence>
<accession>A0A918D9U1</accession>
<evidence type="ECO:0000259" key="4">
    <source>
        <dbReference type="Pfam" id="PF07731"/>
    </source>
</evidence>
<organism evidence="6 7">
    <name type="scientific">Streptomyces albiflavescens</name>
    <dbReference type="NCBI Taxonomy" id="1623582"/>
    <lineage>
        <taxon>Bacteria</taxon>
        <taxon>Bacillati</taxon>
        <taxon>Actinomycetota</taxon>
        <taxon>Actinomycetes</taxon>
        <taxon>Kitasatosporales</taxon>
        <taxon>Streptomycetaceae</taxon>
        <taxon>Streptomyces</taxon>
    </lineage>
</organism>
<dbReference type="GO" id="GO:0005507">
    <property type="term" value="F:copper ion binding"/>
    <property type="evidence" value="ECO:0007669"/>
    <property type="project" value="InterPro"/>
</dbReference>
<dbReference type="PANTHER" id="PTHR48267:SF1">
    <property type="entry name" value="BILIRUBIN OXIDASE"/>
    <property type="match status" value="1"/>
</dbReference>